<dbReference type="OrthoDB" id="2620432at2"/>
<accession>A0A4Y8PW89</accession>
<dbReference type="EMBL" id="MYFO01000030">
    <property type="protein sequence ID" value="TFE84913.1"/>
    <property type="molecule type" value="Genomic_DNA"/>
</dbReference>
<reference evidence="1 2" key="1">
    <citation type="submission" date="2017-03" db="EMBL/GenBank/DDBJ databases">
        <title>Isolation of Levoglucosan Utilizing Bacteria.</title>
        <authorList>
            <person name="Arya A.S."/>
        </authorList>
    </citation>
    <scope>NUCLEOTIDE SEQUENCE [LARGE SCALE GENOMIC DNA]</scope>
    <source>
        <strain evidence="1 2">MEC069</strain>
    </source>
</reference>
<name>A0A4Y8PW89_9BACL</name>
<keyword evidence="2" id="KW-1185">Reference proteome</keyword>
<dbReference type="AlphaFoldDB" id="A0A4Y8PW89"/>
<protein>
    <submittedName>
        <fullName evidence="1">Uncharacterized protein</fullName>
    </submittedName>
</protein>
<dbReference type="RefSeq" id="WP_134755591.1">
    <property type="nucleotide sequence ID" value="NZ_MYFO02000020.1"/>
</dbReference>
<gene>
    <name evidence="1" type="ORF">B5M42_18740</name>
</gene>
<dbReference type="Proteomes" id="UP000298246">
    <property type="component" value="Unassembled WGS sequence"/>
</dbReference>
<evidence type="ECO:0000313" key="2">
    <source>
        <dbReference type="Proteomes" id="UP000298246"/>
    </source>
</evidence>
<sequence length="85" mass="9382">MEKNLTAVFKSVDDLEHAADELRRQGVLDIRIDAAAPIKVDYQADTLVQTLEAPVNDGSFGLAVCVEKSRYRQAEDTIVKYGGEL</sequence>
<organism evidence="1 2">
    <name type="scientific">Paenibacillus athensensis</name>
    <dbReference type="NCBI Taxonomy" id="1967502"/>
    <lineage>
        <taxon>Bacteria</taxon>
        <taxon>Bacillati</taxon>
        <taxon>Bacillota</taxon>
        <taxon>Bacilli</taxon>
        <taxon>Bacillales</taxon>
        <taxon>Paenibacillaceae</taxon>
        <taxon>Paenibacillus</taxon>
    </lineage>
</organism>
<proteinExistence type="predicted"/>
<comment type="caution">
    <text evidence="1">The sequence shown here is derived from an EMBL/GenBank/DDBJ whole genome shotgun (WGS) entry which is preliminary data.</text>
</comment>
<evidence type="ECO:0000313" key="1">
    <source>
        <dbReference type="EMBL" id="TFE84913.1"/>
    </source>
</evidence>